<feature type="transmembrane region" description="Helical" evidence="1">
    <location>
        <begin position="326"/>
        <end position="342"/>
    </location>
</feature>
<feature type="transmembrane region" description="Helical" evidence="1">
    <location>
        <begin position="165"/>
        <end position="186"/>
    </location>
</feature>
<sequence>MVNRIASLLNSALLSYVIFIMLFITFFPFDYHWPVSFSVNTFWKVQESLQNIFLFVPFGYLLASLLNGSFRRTVILAFIGGFSLSLFIEINQIFIVDRYSSPIDLANNSLGAVAGALFFLALRRAGSLKEYGGRLLDIPLMNLVLMLIPLLWLNAVSSGHDVRRLWLAFLLAFIALYIMVAIYLYGGRGIYSLKRSHLVRVYTVWYAISFLPELLYFPGRVLAFYLLQMIFMWLLLRRSARGERREQRYELPTLKTVTPLFLVYLLLVALWPLRGMQGQFDFEVLGALFRRDTSLAFIFSQIEYFAAFALAGFMAAQILNRHDFKAWKHFTLILVMAILMELPRGFHNLHSANLTHIFLAVFNGTFGALIYFLNLTNYLQDQHRSNLMNDRRLLEKWRMEKEPQM</sequence>
<keyword evidence="1" id="KW-1133">Transmembrane helix</keyword>
<gene>
    <name evidence="3" type="ORF">ENJ10_14495</name>
</gene>
<dbReference type="Pfam" id="PF04892">
    <property type="entry name" value="VanZ"/>
    <property type="match status" value="1"/>
</dbReference>
<feature type="transmembrane region" description="Helical" evidence="1">
    <location>
        <begin position="198"/>
        <end position="215"/>
    </location>
</feature>
<feature type="transmembrane region" description="Helical" evidence="1">
    <location>
        <begin position="12"/>
        <end position="29"/>
    </location>
</feature>
<accession>A0A7V1PWC1</accession>
<feature type="transmembrane region" description="Helical" evidence="1">
    <location>
        <begin position="221"/>
        <end position="236"/>
    </location>
</feature>
<feature type="transmembrane region" description="Helical" evidence="1">
    <location>
        <begin position="74"/>
        <end position="94"/>
    </location>
</feature>
<dbReference type="Proteomes" id="UP000886005">
    <property type="component" value="Unassembled WGS sequence"/>
</dbReference>
<feature type="transmembrane region" description="Helical" evidence="1">
    <location>
        <begin position="257"/>
        <end position="274"/>
    </location>
</feature>
<dbReference type="InterPro" id="IPR006976">
    <property type="entry name" value="VanZ-like"/>
</dbReference>
<name>A0A7V1PWC1_CALAY</name>
<organism evidence="3">
    <name type="scientific">Caldithrix abyssi</name>
    <dbReference type="NCBI Taxonomy" id="187145"/>
    <lineage>
        <taxon>Bacteria</taxon>
        <taxon>Pseudomonadati</taxon>
        <taxon>Calditrichota</taxon>
        <taxon>Calditrichia</taxon>
        <taxon>Calditrichales</taxon>
        <taxon>Calditrichaceae</taxon>
        <taxon>Caldithrix</taxon>
    </lineage>
</organism>
<proteinExistence type="predicted"/>
<feature type="transmembrane region" description="Helical" evidence="1">
    <location>
        <begin position="294"/>
        <end position="314"/>
    </location>
</feature>
<protein>
    <submittedName>
        <fullName evidence="3">VanZ family protein</fullName>
    </submittedName>
</protein>
<evidence type="ECO:0000313" key="3">
    <source>
        <dbReference type="EMBL" id="HED11896.1"/>
    </source>
</evidence>
<feature type="transmembrane region" description="Helical" evidence="1">
    <location>
        <begin position="135"/>
        <end position="153"/>
    </location>
</feature>
<reference evidence="3" key="1">
    <citation type="journal article" date="2020" name="mSystems">
        <title>Genome- and Community-Level Interaction Insights into Carbon Utilization and Element Cycling Functions of Hydrothermarchaeota in Hydrothermal Sediment.</title>
        <authorList>
            <person name="Zhou Z."/>
            <person name="Liu Y."/>
            <person name="Xu W."/>
            <person name="Pan J."/>
            <person name="Luo Z.H."/>
            <person name="Li M."/>
        </authorList>
    </citation>
    <scope>NUCLEOTIDE SEQUENCE [LARGE SCALE GENOMIC DNA]</scope>
    <source>
        <strain evidence="3">HyVt-456</strain>
    </source>
</reference>
<keyword evidence="1" id="KW-0812">Transmembrane</keyword>
<feature type="transmembrane region" description="Helical" evidence="1">
    <location>
        <begin position="106"/>
        <end position="123"/>
    </location>
</feature>
<feature type="transmembrane region" description="Helical" evidence="1">
    <location>
        <begin position="354"/>
        <end position="375"/>
    </location>
</feature>
<feature type="domain" description="VanZ-like" evidence="2">
    <location>
        <begin position="16"/>
        <end position="122"/>
    </location>
</feature>
<keyword evidence="1" id="KW-0472">Membrane</keyword>
<feature type="transmembrane region" description="Helical" evidence="1">
    <location>
        <begin position="49"/>
        <end position="67"/>
    </location>
</feature>
<evidence type="ECO:0000259" key="2">
    <source>
        <dbReference type="Pfam" id="PF04892"/>
    </source>
</evidence>
<evidence type="ECO:0000256" key="1">
    <source>
        <dbReference type="SAM" id="Phobius"/>
    </source>
</evidence>
<comment type="caution">
    <text evidence="3">The sequence shown here is derived from an EMBL/GenBank/DDBJ whole genome shotgun (WGS) entry which is preliminary data.</text>
</comment>
<dbReference type="EMBL" id="DRLD01000412">
    <property type="protein sequence ID" value="HED11896.1"/>
    <property type="molecule type" value="Genomic_DNA"/>
</dbReference>
<dbReference type="AlphaFoldDB" id="A0A7V1PWC1"/>